<dbReference type="VEuPathDB" id="GiardiaDB:DHA2_151946"/>
<organism evidence="2 3">
    <name type="scientific">Giardia intestinalis</name>
    <name type="common">Giardia lamblia</name>
    <dbReference type="NCBI Taxonomy" id="5741"/>
    <lineage>
        <taxon>Eukaryota</taxon>
        <taxon>Metamonada</taxon>
        <taxon>Diplomonadida</taxon>
        <taxon>Hexamitidae</taxon>
        <taxon>Giardiinae</taxon>
        <taxon>Giardia</taxon>
    </lineage>
</organism>
<feature type="region of interest" description="Disordered" evidence="1">
    <location>
        <begin position="36"/>
        <end position="72"/>
    </location>
</feature>
<evidence type="ECO:0000313" key="3">
    <source>
        <dbReference type="Proteomes" id="UP000018320"/>
    </source>
</evidence>
<dbReference type="Proteomes" id="UP000018320">
    <property type="component" value="Unassembled WGS sequence"/>
</dbReference>
<protein>
    <submittedName>
        <fullName evidence="2">Uncharacterized protein</fullName>
    </submittedName>
</protein>
<dbReference type="EMBL" id="AHGT01000047">
    <property type="protein sequence ID" value="ESU36440.1"/>
    <property type="molecule type" value="Genomic_DNA"/>
</dbReference>
<evidence type="ECO:0000313" key="2">
    <source>
        <dbReference type="EMBL" id="ESU36440.1"/>
    </source>
</evidence>
<accession>V6THM1</accession>
<sequence length="147" mass="15235">MTPGPHADVSAVCPVLWGDPRRWRCPSASGPLLCQSVQGSSVQGPHGQSPLTDRAPGVSATDRPMQGAGSPATTALCCQEGLADKPQHTHPPGPPRGTPAWPTACGSVWCPGACEEDEEFTLGCWVPPAAQPGRALEVTSGWSKSLF</sequence>
<reference evidence="2 3" key="2">
    <citation type="journal article" date="2013" name="Genome Biol. Evol.">
        <title>Genome sequencing of Giardia lamblia genotypes A2 and B isolates (DH and GS) and comparative analysis with the genomes of genotypes A1 and E (WB and Pig).</title>
        <authorList>
            <person name="Adam R.D."/>
            <person name="Dahlstrom E.W."/>
            <person name="Martens C.A."/>
            <person name="Bruno D.P."/>
            <person name="Barbian K.D."/>
            <person name="Ricklefs S.M."/>
            <person name="Hernandez M.M."/>
            <person name="Narla N.P."/>
            <person name="Patel R.B."/>
            <person name="Porcella S.F."/>
            <person name="Nash T.E."/>
        </authorList>
    </citation>
    <scope>NUCLEOTIDE SEQUENCE [LARGE SCALE GENOMIC DNA]</scope>
    <source>
        <strain evidence="2 3">DH</strain>
    </source>
</reference>
<gene>
    <name evidence="2" type="ORF">DHA2_151946</name>
</gene>
<comment type="caution">
    <text evidence="2">The sequence shown here is derived from an EMBL/GenBank/DDBJ whole genome shotgun (WGS) entry which is preliminary data.</text>
</comment>
<dbReference type="AlphaFoldDB" id="V6THM1"/>
<reference evidence="3" key="1">
    <citation type="submission" date="2012-02" db="EMBL/GenBank/DDBJ databases">
        <title>Genome sequencing of Giardia lamblia Genotypes A2 and B isolates (DH and GS) and comparative analysis with the genomes of Genotypes A1 and E (WB and Pig).</title>
        <authorList>
            <person name="Adam R."/>
            <person name="Dahlstrom E."/>
            <person name="Martens C."/>
            <person name="Bruno D."/>
            <person name="Barbian K."/>
            <person name="Porcella S.F."/>
            <person name="Nash T."/>
        </authorList>
    </citation>
    <scope>NUCLEOTIDE SEQUENCE</scope>
    <source>
        <strain evidence="3">DH</strain>
    </source>
</reference>
<evidence type="ECO:0000256" key="1">
    <source>
        <dbReference type="SAM" id="MobiDB-lite"/>
    </source>
</evidence>
<proteinExistence type="predicted"/>
<name>V6THM1_GIAIN</name>